<feature type="region of interest" description="Disordered" evidence="1">
    <location>
        <begin position="1"/>
        <end position="68"/>
    </location>
</feature>
<proteinExistence type="predicted"/>
<name>F2R7S3_STRVP</name>
<feature type="compositionally biased region" description="Basic residues" evidence="1">
    <location>
        <begin position="33"/>
        <end position="42"/>
    </location>
</feature>
<evidence type="ECO:0000313" key="3">
    <source>
        <dbReference type="Proteomes" id="UP000006854"/>
    </source>
</evidence>
<reference evidence="2 3" key="1">
    <citation type="journal article" date="2011" name="BMC Genomics">
        <title>Genome-wide analysis of the role of GlnR in Streptomyces venezuelae provides new insights into global nitrogen regulation in actinomycetes.</title>
        <authorList>
            <person name="Pullan S.T."/>
            <person name="Bibb M.J."/>
            <person name="Merrick M."/>
        </authorList>
    </citation>
    <scope>NUCLEOTIDE SEQUENCE [LARGE SCALE GENOMIC DNA]</scope>
    <source>
        <strain evidence="2">ATCC 10712</strain>
    </source>
</reference>
<dbReference type="EMBL" id="FR845719">
    <property type="protein sequence ID" value="CCA56358.1"/>
    <property type="molecule type" value="Genomic_DNA"/>
</dbReference>
<evidence type="ECO:0000313" key="2">
    <source>
        <dbReference type="EMBL" id="CCA56358.1"/>
    </source>
</evidence>
<gene>
    <name evidence="2" type="ordered locus">SVEN_3072</name>
</gene>
<dbReference type="HOGENOM" id="CLU_1642846_0_0_11"/>
<dbReference type="KEGG" id="sve:SVEN_3072"/>
<evidence type="ECO:0000256" key="1">
    <source>
        <dbReference type="SAM" id="MobiDB-lite"/>
    </source>
</evidence>
<feature type="region of interest" description="Disordered" evidence="1">
    <location>
        <begin position="139"/>
        <end position="161"/>
    </location>
</feature>
<protein>
    <submittedName>
        <fullName evidence="2">Uncharacterized protein</fullName>
    </submittedName>
</protein>
<organism evidence="2 3">
    <name type="scientific">Streptomyces venezuelae (strain ATCC 10712 / CBS 650.69 / DSM 40230 / JCM 4526 / NBRC 13096 / PD 04745)</name>
    <dbReference type="NCBI Taxonomy" id="953739"/>
    <lineage>
        <taxon>Bacteria</taxon>
        <taxon>Bacillati</taxon>
        <taxon>Actinomycetota</taxon>
        <taxon>Actinomycetes</taxon>
        <taxon>Kitasatosporales</taxon>
        <taxon>Streptomycetaceae</taxon>
        <taxon>Streptomyces</taxon>
    </lineage>
</organism>
<accession>F2R7S3</accession>
<dbReference type="Proteomes" id="UP000006854">
    <property type="component" value="Chromosome"/>
</dbReference>
<dbReference type="AlphaFoldDB" id="F2R7S3"/>
<keyword evidence="3" id="KW-1185">Reference proteome</keyword>
<feature type="compositionally biased region" description="Basic and acidic residues" evidence="1">
    <location>
        <begin position="58"/>
        <end position="68"/>
    </location>
</feature>
<sequence length="161" mass="17291">MDPGAAQDGAVGSGHDGQLSLEPEGGEVDVARRNGRRSRLAARGRDTDHGDLGGLGRRGNDHGERAARLHVHPDDRLRVVLRKDLGTLPEGPPRGHPLKAPPLVVPRLHDIPGPALGTGTTDDRVHRLLKDKPHVVPLILENEPHSRTTGHSLRVAHDEPS</sequence>